<dbReference type="GeneID" id="113055283"/>
<feature type="signal peptide" evidence="1">
    <location>
        <begin position="1"/>
        <end position="16"/>
    </location>
</feature>
<evidence type="ECO:0000259" key="2">
    <source>
        <dbReference type="Pfam" id="PF25107"/>
    </source>
</evidence>
<proteinExistence type="predicted"/>
<evidence type="ECO:0000256" key="1">
    <source>
        <dbReference type="SAM" id="SignalP"/>
    </source>
</evidence>
<keyword evidence="3" id="KW-1185">Reference proteome</keyword>
<keyword evidence="1" id="KW-0732">Signal</keyword>
<dbReference type="Pfam" id="PF25107">
    <property type="entry name" value="VWA7_N"/>
    <property type="match status" value="1"/>
</dbReference>
<protein>
    <submittedName>
        <fullName evidence="4">von Willebrand factor A domain-containing protein 7-like</fullName>
    </submittedName>
</protein>
<dbReference type="KEGG" id="caua:113055283"/>
<dbReference type="OrthoDB" id="301415at2759"/>
<dbReference type="PANTHER" id="PTHR14905">
    <property type="entry name" value="NG37"/>
    <property type="match status" value="1"/>
</dbReference>
<sequence length="318" mass="35506">MRSAFFLLALLIGSHTFHIKEKPNSKNHQDITKLAILRATAKLCETIEGFKKPEPLNAETLAKACKKDAFKSNFETGIKIITYYNVKTDIDHPFSEKHHFDSETFLDGKALIIKGIEEITAQVKKEKFEDARKTLGAILHTLQDFYSHSNWIEMGNTEPCTALINLEENIPNPAEANMETCESNIPDTNTGAKIKDNILNNKILTSGYFGKSKKKGKCSHGGTLDLSTGIGRSWDGINKDAIDSSHGLLHNKAADIAIAASVQLLEKIWKNNDNDNFLRLMGLYKEKPKGEWKTHLSLFSSKSRVSDANDKSTENIEV</sequence>
<reference evidence="4" key="1">
    <citation type="submission" date="2025-08" db="UniProtKB">
        <authorList>
            <consortium name="RefSeq"/>
        </authorList>
    </citation>
    <scope>IDENTIFICATION</scope>
    <source>
        <strain evidence="4">Wakin</strain>
        <tissue evidence="4">Muscle</tissue>
    </source>
</reference>
<gene>
    <name evidence="4" type="primary">LOC113055283</name>
</gene>
<dbReference type="AlphaFoldDB" id="A0A6P6L0Y8"/>
<organism evidence="3 4">
    <name type="scientific">Carassius auratus</name>
    <name type="common">Goldfish</name>
    <dbReference type="NCBI Taxonomy" id="7957"/>
    <lineage>
        <taxon>Eukaryota</taxon>
        <taxon>Metazoa</taxon>
        <taxon>Chordata</taxon>
        <taxon>Craniata</taxon>
        <taxon>Vertebrata</taxon>
        <taxon>Euteleostomi</taxon>
        <taxon>Actinopterygii</taxon>
        <taxon>Neopterygii</taxon>
        <taxon>Teleostei</taxon>
        <taxon>Ostariophysi</taxon>
        <taxon>Cypriniformes</taxon>
        <taxon>Cyprinidae</taxon>
        <taxon>Cyprininae</taxon>
        <taxon>Carassius</taxon>
    </lineage>
</organism>
<evidence type="ECO:0000313" key="4">
    <source>
        <dbReference type="RefSeq" id="XP_026077252.1"/>
    </source>
</evidence>
<dbReference type="PANTHER" id="PTHR14905:SF18">
    <property type="entry name" value="VON WILLEBRAND FACTOR A DOMAIN-CONTAINING 10, TANDEM DUPLICATE 1-RELATED"/>
    <property type="match status" value="1"/>
</dbReference>
<dbReference type="RefSeq" id="XP_026077252.1">
    <property type="nucleotide sequence ID" value="XM_026221467.1"/>
</dbReference>
<dbReference type="Proteomes" id="UP000515129">
    <property type="component" value="Chromosome 3"/>
</dbReference>
<name>A0A6P6L0Y8_CARAU</name>
<accession>A0A6P6L0Y8</accession>
<dbReference type="InterPro" id="IPR052577">
    <property type="entry name" value="VWA7"/>
</dbReference>
<feature type="chain" id="PRO_5027791318" evidence="1">
    <location>
        <begin position="17"/>
        <end position="318"/>
    </location>
</feature>
<dbReference type="InterPro" id="IPR056862">
    <property type="entry name" value="VWA7_N"/>
</dbReference>
<evidence type="ECO:0000313" key="3">
    <source>
        <dbReference type="Proteomes" id="UP000515129"/>
    </source>
</evidence>
<feature type="domain" description="VWA7 N-terminal" evidence="2">
    <location>
        <begin position="58"/>
        <end position="278"/>
    </location>
</feature>